<feature type="transmembrane region" description="Helical" evidence="1">
    <location>
        <begin position="115"/>
        <end position="139"/>
    </location>
</feature>
<keyword evidence="1" id="KW-1133">Transmembrane helix</keyword>
<keyword evidence="1" id="KW-0812">Transmembrane</keyword>
<evidence type="ECO:0000313" key="2">
    <source>
        <dbReference type="EMBL" id="HGS22558.1"/>
    </source>
</evidence>
<proteinExistence type="predicted"/>
<sequence>MINQLSDWLARNTKGWLILVSFAVMAFCMAVLLPGAEAAIKATGASGPIDLMFFPLPGQSYAVVSALGEAGRTSYRLTELTVDVIYPLSYTFFYSLLTTFLLQRALDKNSPLQRLNVLPFGALIFDLLENIGIVTMLSIHPAQPTALGFYTMAANGIKWIFAISSILALAFALAAFGWKKIRKK</sequence>
<comment type="caution">
    <text evidence="2">The sequence shown here is derived from an EMBL/GenBank/DDBJ whole genome shotgun (WGS) entry which is preliminary data.</text>
</comment>
<protein>
    <submittedName>
        <fullName evidence="2">Uncharacterized protein</fullName>
    </submittedName>
</protein>
<gene>
    <name evidence="2" type="ORF">ENT37_11935</name>
</gene>
<dbReference type="AlphaFoldDB" id="A0A7C4KIV5"/>
<reference evidence="2" key="1">
    <citation type="journal article" date="2020" name="mSystems">
        <title>Genome- and Community-Level Interaction Insights into Carbon Utilization and Element Cycling Functions of Hydrothermarchaeota in Hydrothermal Sediment.</title>
        <authorList>
            <person name="Zhou Z."/>
            <person name="Liu Y."/>
            <person name="Xu W."/>
            <person name="Pan J."/>
            <person name="Luo Z.H."/>
            <person name="Li M."/>
        </authorList>
    </citation>
    <scope>NUCLEOTIDE SEQUENCE [LARGE SCALE GENOMIC DNA]</scope>
    <source>
        <strain evidence="2">SpSt-573</strain>
    </source>
</reference>
<evidence type="ECO:0000256" key="1">
    <source>
        <dbReference type="SAM" id="Phobius"/>
    </source>
</evidence>
<accession>A0A7C4KIV5</accession>
<feature type="transmembrane region" description="Helical" evidence="1">
    <location>
        <begin position="84"/>
        <end position="103"/>
    </location>
</feature>
<organism evidence="2">
    <name type="scientific">Anaerolinea thermolimosa</name>
    <dbReference type="NCBI Taxonomy" id="229919"/>
    <lineage>
        <taxon>Bacteria</taxon>
        <taxon>Bacillati</taxon>
        <taxon>Chloroflexota</taxon>
        <taxon>Anaerolineae</taxon>
        <taxon>Anaerolineales</taxon>
        <taxon>Anaerolineaceae</taxon>
        <taxon>Anaerolinea</taxon>
    </lineage>
</organism>
<feature type="transmembrane region" description="Helical" evidence="1">
    <location>
        <begin position="159"/>
        <end position="178"/>
    </location>
</feature>
<dbReference type="EMBL" id="DSYK01000590">
    <property type="protein sequence ID" value="HGS22558.1"/>
    <property type="molecule type" value="Genomic_DNA"/>
</dbReference>
<name>A0A7C4KIV5_9CHLR</name>
<keyword evidence="1" id="KW-0472">Membrane</keyword>